<evidence type="ECO:0000256" key="1">
    <source>
        <dbReference type="ARBA" id="ARBA00022478"/>
    </source>
</evidence>
<keyword evidence="1" id="KW-0240">DNA-directed RNA polymerase</keyword>
<name>A0ABP9RZP5_9GAMM</name>
<dbReference type="Gene3D" id="3.90.580.10">
    <property type="entry name" value="Zinc finger, CHC2-type domain"/>
    <property type="match status" value="1"/>
</dbReference>
<dbReference type="RefSeq" id="WP_345316143.1">
    <property type="nucleotide sequence ID" value="NZ_BAABLF010000006.1"/>
</dbReference>
<gene>
    <name evidence="8" type="ORF">GCM10025772_12050</name>
</gene>
<accession>A0ABP9RZP5</accession>
<keyword evidence="4" id="KW-0548">Nucleotidyltransferase</keyword>
<dbReference type="InterPro" id="IPR013237">
    <property type="entry name" value="Phage_T7_Gp4_N"/>
</dbReference>
<evidence type="ECO:0000313" key="8">
    <source>
        <dbReference type="EMBL" id="GAA5189504.1"/>
    </source>
</evidence>
<comment type="caution">
    <text evidence="8">The sequence shown here is derived from an EMBL/GenBank/DDBJ whole genome shotgun (WGS) entry which is preliminary data.</text>
</comment>
<keyword evidence="3" id="KW-0808">Transferase</keyword>
<dbReference type="Proteomes" id="UP001501600">
    <property type="component" value="Unassembled WGS sequence"/>
</dbReference>
<evidence type="ECO:0000256" key="2">
    <source>
        <dbReference type="ARBA" id="ARBA00022515"/>
    </source>
</evidence>
<keyword evidence="9" id="KW-1185">Reference proteome</keyword>
<feature type="domain" description="DNA primase/helicase Gp4 N-terminal Bacteriophage T7-like" evidence="7">
    <location>
        <begin position="30"/>
        <end position="66"/>
    </location>
</feature>
<dbReference type="Pfam" id="PF08273">
    <property type="entry name" value="Zn_Ribbon_Prim"/>
    <property type="match status" value="1"/>
</dbReference>
<dbReference type="SMART" id="SM00778">
    <property type="entry name" value="Prim_Zn_Ribbon"/>
    <property type="match status" value="1"/>
</dbReference>
<proteinExistence type="predicted"/>
<keyword evidence="5" id="KW-0235">DNA replication</keyword>
<dbReference type="EMBL" id="BAABLF010000006">
    <property type="protein sequence ID" value="GAA5189504.1"/>
    <property type="molecule type" value="Genomic_DNA"/>
</dbReference>
<dbReference type="SUPFAM" id="SSF57783">
    <property type="entry name" value="Zinc beta-ribbon"/>
    <property type="match status" value="1"/>
</dbReference>
<evidence type="ECO:0000256" key="3">
    <source>
        <dbReference type="ARBA" id="ARBA00022679"/>
    </source>
</evidence>
<protein>
    <recommendedName>
        <fullName evidence="7">DNA primase/helicase Gp4 N-terminal Bacteriophage T7-like domain-containing protein</fullName>
    </recommendedName>
</protein>
<evidence type="ECO:0000256" key="4">
    <source>
        <dbReference type="ARBA" id="ARBA00022695"/>
    </source>
</evidence>
<dbReference type="InterPro" id="IPR006171">
    <property type="entry name" value="TOPRIM_dom"/>
</dbReference>
<evidence type="ECO:0000256" key="6">
    <source>
        <dbReference type="ARBA" id="ARBA00023163"/>
    </source>
</evidence>
<sequence>MKTVSMIADHAKSKWDWILPTLSVPVGQFGKHGPCPLCGGKDRFRITNLNGKGNYFCNQCGYGDGIMLVARYFGVTVLEAARMVAAVIDGGCPDHAKPAQRALTPPSLDEVAGKASWLLSKATTQSGGPYLSRKGLADVEARLLEDGQQVLALHDEAFRIRSAQLIDADGTKRFLRGTKLSGLWSPLSGPGFVGAGDASPAQSLLVAEGAGTALTGKKLHGGSDVSLAAASVLTAANYCAAMPSILANHQPSKLYLLADNDADGKGLLAASAAAEYCLRKVPSVFLVLPPEPGDWNDIYQKYGLDEARERFVAATVQVKEG</sequence>
<keyword evidence="6" id="KW-0804">Transcription</keyword>
<keyword evidence="2" id="KW-0639">Primosome</keyword>
<dbReference type="Pfam" id="PF13362">
    <property type="entry name" value="Toprim_3"/>
    <property type="match status" value="1"/>
</dbReference>
<evidence type="ECO:0000313" key="9">
    <source>
        <dbReference type="Proteomes" id="UP001501600"/>
    </source>
</evidence>
<evidence type="ECO:0000259" key="7">
    <source>
        <dbReference type="SMART" id="SM00778"/>
    </source>
</evidence>
<organism evidence="8 9">
    <name type="scientific">Ferrimonas gelatinilytica</name>
    <dbReference type="NCBI Taxonomy" id="1255257"/>
    <lineage>
        <taxon>Bacteria</taxon>
        <taxon>Pseudomonadati</taxon>
        <taxon>Pseudomonadota</taxon>
        <taxon>Gammaproteobacteria</taxon>
        <taxon>Alteromonadales</taxon>
        <taxon>Ferrimonadaceae</taxon>
        <taxon>Ferrimonas</taxon>
    </lineage>
</organism>
<dbReference type="InterPro" id="IPR036977">
    <property type="entry name" value="DNA_primase_Znf_CHC2"/>
</dbReference>
<evidence type="ECO:0000256" key="5">
    <source>
        <dbReference type="ARBA" id="ARBA00022705"/>
    </source>
</evidence>
<reference evidence="9" key="1">
    <citation type="journal article" date="2019" name="Int. J. Syst. Evol. Microbiol.">
        <title>The Global Catalogue of Microorganisms (GCM) 10K type strain sequencing project: providing services to taxonomists for standard genome sequencing and annotation.</title>
        <authorList>
            <consortium name="The Broad Institute Genomics Platform"/>
            <consortium name="The Broad Institute Genome Sequencing Center for Infectious Disease"/>
            <person name="Wu L."/>
            <person name="Ma J."/>
        </authorList>
    </citation>
    <scope>NUCLEOTIDE SEQUENCE [LARGE SCALE GENOMIC DNA]</scope>
    <source>
        <strain evidence="9">JCM 18720</strain>
    </source>
</reference>